<dbReference type="InterPro" id="IPR006169">
    <property type="entry name" value="GTP1_OBG_dom"/>
</dbReference>
<dbReference type="GO" id="GO:0005525">
    <property type="term" value="F:GTP binding"/>
    <property type="evidence" value="ECO:0007669"/>
    <property type="project" value="UniProtKB-UniRule"/>
</dbReference>
<evidence type="ECO:0000259" key="12">
    <source>
        <dbReference type="PROSITE" id="PS51881"/>
    </source>
</evidence>
<dbReference type="NCBIfam" id="TIGR03595">
    <property type="entry name" value="Obg_CgtA_exten"/>
    <property type="match status" value="1"/>
</dbReference>
<dbReference type="Pfam" id="PF01926">
    <property type="entry name" value="MMR_HSR1"/>
    <property type="match status" value="1"/>
</dbReference>
<dbReference type="HAMAP" id="MF_01454">
    <property type="entry name" value="GTPase_Obg"/>
    <property type="match status" value="1"/>
</dbReference>
<dbReference type="PANTHER" id="PTHR11702:SF31">
    <property type="entry name" value="MITOCHONDRIAL RIBOSOME-ASSOCIATED GTPASE 2"/>
    <property type="match status" value="1"/>
</dbReference>
<dbReference type="SUPFAM" id="SSF102741">
    <property type="entry name" value="Obg GTP-binding protein C-terminal domain"/>
    <property type="match status" value="1"/>
</dbReference>
<feature type="compositionally biased region" description="Low complexity" evidence="10">
    <location>
        <begin position="70"/>
        <end position="79"/>
    </location>
</feature>
<keyword evidence="5 9" id="KW-0547">Nucleotide-binding</keyword>
<gene>
    <name evidence="9" type="primary">obg</name>
    <name evidence="14" type="ORF">Apau_1465</name>
</gene>
<dbReference type="InterPro" id="IPR031167">
    <property type="entry name" value="G_OBG"/>
</dbReference>
<dbReference type="Gene3D" id="3.30.300.350">
    <property type="entry name" value="GTP-binding protein OBG, C-terminal domain"/>
    <property type="match status" value="1"/>
</dbReference>
<dbReference type="PROSITE" id="PS51883">
    <property type="entry name" value="OBG"/>
    <property type="match status" value="1"/>
</dbReference>
<feature type="domain" description="OCT" evidence="12">
    <location>
        <begin position="347"/>
        <end position="435"/>
    </location>
</feature>
<dbReference type="GO" id="GO:0005737">
    <property type="term" value="C:cytoplasm"/>
    <property type="evidence" value="ECO:0007669"/>
    <property type="project" value="UniProtKB-SubCell"/>
</dbReference>
<accession>E3D0R3</accession>
<feature type="compositionally biased region" description="Basic and acidic residues" evidence="10">
    <location>
        <begin position="449"/>
        <end position="460"/>
    </location>
</feature>
<comment type="cofactor">
    <cofactor evidence="1 9">
        <name>Mg(2+)</name>
        <dbReference type="ChEBI" id="CHEBI:18420"/>
    </cofactor>
</comment>
<comment type="subcellular location">
    <subcellularLocation>
        <location evidence="9">Cytoplasm</location>
    </subcellularLocation>
</comment>
<evidence type="ECO:0000256" key="1">
    <source>
        <dbReference type="ARBA" id="ARBA00001946"/>
    </source>
</evidence>
<dbReference type="SUPFAM" id="SSF52540">
    <property type="entry name" value="P-loop containing nucleoside triphosphate hydrolases"/>
    <property type="match status" value="1"/>
</dbReference>
<evidence type="ECO:0000259" key="13">
    <source>
        <dbReference type="PROSITE" id="PS51883"/>
    </source>
</evidence>
<evidence type="ECO:0000256" key="4">
    <source>
        <dbReference type="ARBA" id="ARBA00022723"/>
    </source>
</evidence>
<comment type="function">
    <text evidence="9">An essential GTPase which binds GTP, GDP and possibly (p)ppGpp with moderate affinity, with high nucleotide exchange rates and a fairly low GTP hydrolysis rate. Plays a role in control of the cell cycle, stress response, ribosome biogenesis and in those bacteria that undergo differentiation, in morphogenesis control.</text>
</comment>
<proteinExistence type="inferred from homology"/>
<feature type="region of interest" description="Disordered" evidence="10">
    <location>
        <begin position="123"/>
        <end position="146"/>
    </location>
</feature>
<dbReference type="GO" id="GO:0000287">
    <property type="term" value="F:magnesium ion binding"/>
    <property type="evidence" value="ECO:0007669"/>
    <property type="project" value="InterPro"/>
</dbReference>
<comment type="subunit">
    <text evidence="9">Monomer.</text>
</comment>
<dbReference type="NCBIfam" id="NF008954">
    <property type="entry name" value="PRK12296.1"/>
    <property type="match status" value="1"/>
</dbReference>
<dbReference type="PROSITE" id="PS51881">
    <property type="entry name" value="OCT"/>
    <property type="match status" value="1"/>
</dbReference>
<dbReference type="Gene3D" id="2.70.210.12">
    <property type="entry name" value="GTP1/OBG domain"/>
    <property type="match status" value="1"/>
</dbReference>
<dbReference type="AlphaFoldDB" id="E3D0R3"/>
<dbReference type="EMBL" id="CM001022">
    <property type="protein sequence ID" value="EFQ23884.1"/>
    <property type="molecule type" value="Genomic_DNA"/>
</dbReference>
<dbReference type="FunFam" id="2.70.210.12:FF:000001">
    <property type="entry name" value="GTPase Obg"/>
    <property type="match status" value="1"/>
</dbReference>
<keyword evidence="8 9" id="KW-0342">GTP-binding</keyword>
<dbReference type="InterPro" id="IPR036346">
    <property type="entry name" value="GTP-bd_prot_GTP1/OBG_C_sf"/>
</dbReference>
<dbReference type="InterPro" id="IPR036726">
    <property type="entry name" value="GTP1_OBG_dom_sf"/>
</dbReference>
<dbReference type="NCBIfam" id="NF008955">
    <property type="entry name" value="PRK12297.1"/>
    <property type="match status" value="1"/>
</dbReference>
<evidence type="ECO:0000256" key="7">
    <source>
        <dbReference type="ARBA" id="ARBA00022842"/>
    </source>
</evidence>
<feature type="binding site" evidence="9">
    <location>
        <begin position="282"/>
        <end position="285"/>
    </location>
    <ligand>
        <name>GTP</name>
        <dbReference type="ChEBI" id="CHEBI:37565"/>
    </ligand>
</feature>
<dbReference type="Proteomes" id="UP000005096">
    <property type="component" value="Chromosome"/>
</dbReference>
<evidence type="ECO:0000256" key="10">
    <source>
        <dbReference type="SAM" id="MobiDB-lite"/>
    </source>
</evidence>
<evidence type="ECO:0000256" key="5">
    <source>
        <dbReference type="ARBA" id="ARBA00022741"/>
    </source>
</evidence>
<dbReference type="PaxDb" id="584708-Apau_1465"/>
<organism evidence="14 15">
    <name type="scientific">Aminomonas paucivorans DSM 12260</name>
    <dbReference type="NCBI Taxonomy" id="584708"/>
    <lineage>
        <taxon>Bacteria</taxon>
        <taxon>Thermotogati</taxon>
        <taxon>Synergistota</taxon>
        <taxon>Synergistia</taxon>
        <taxon>Synergistales</taxon>
        <taxon>Synergistaceae</taxon>
        <taxon>Aminomonas</taxon>
    </lineage>
</organism>
<dbReference type="InterPro" id="IPR027417">
    <property type="entry name" value="P-loop_NTPase"/>
</dbReference>
<dbReference type="Pfam" id="PF01018">
    <property type="entry name" value="GTP1_OBG"/>
    <property type="match status" value="1"/>
</dbReference>
<feature type="domain" description="OBG-type G" evidence="11">
    <location>
        <begin position="160"/>
        <end position="333"/>
    </location>
</feature>
<dbReference type="CDD" id="cd01898">
    <property type="entry name" value="Obg"/>
    <property type="match status" value="1"/>
</dbReference>
<dbReference type="Gene3D" id="3.40.50.300">
    <property type="entry name" value="P-loop containing nucleotide triphosphate hydrolases"/>
    <property type="match status" value="1"/>
</dbReference>
<keyword evidence="7 9" id="KW-0460">Magnesium</keyword>
<feature type="domain" description="Obg" evidence="13">
    <location>
        <begin position="1"/>
        <end position="159"/>
    </location>
</feature>
<evidence type="ECO:0000256" key="2">
    <source>
        <dbReference type="ARBA" id="ARBA00007699"/>
    </source>
</evidence>
<evidence type="ECO:0000313" key="14">
    <source>
        <dbReference type="EMBL" id="EFQ23884.1"/>
    </source>
</evidence>
<dbReference type="EC" id="3.6.5.-" evidence="9"/>
<comment type="caution">
    <text evidence="9">Lacks conserved residue(s) required for the propagation of feature annotation.</text>
</comment>
<feature type="binding site" evidence="9">
    <location>
        <position position="173"/>
    </location>
    <ligand>
        <name>Mg(2+)</name>
        <dbReference type="ChEBI" id="CHEBI:18420"/>
    </ligand>
</feature>
<dbReference type="PRINTS" id="PR00326">
    <property type="entry name" value="GTP1OBG"/>
</dbReference>
<dbReference type="HOGENOM" id="CLU_011747_2_1_0"/>
<keyword evidence="6 9" id="KW-0378">Hydrolase</keyword>
<evidence type="ECO:0000313" key="15">
    <source>
        <dbReference type="Proteomes" id="UP000005096"/>
    </source>
</evidence>
<dbReference type="NCBIfam" id="NF008956">
    <property type="entry name" value="PRK12299.1"/>
    <property type="match status" value="1"/>
</dbReference>
<evidence type="ECO:0000256" key="3">
    <source>
        <dbReference type="ARBA" id="ARBA00022490"/>
    </source>
</evidence>
<dbReference type="OrthoDB" id="9807318at2"/>
<feature type="binding site" evidence="9">
    <location>
        <position position="193"/>
    </location>
    <ligand>
        <name>Mg(2+)</name>
        <dbReference type="ChEBI" id="CHEBI:18420"/>
    </ligand>
</feature>
<feature type="binding site" evidence="9">
    <location>
        <begin position="191"/>
        <end position="195"/>
    </location>
    <ligand>
        <name>GTP</name>
        <dbReference type="ChEBI" id="CHEBI:37565"/>
    </ligand>
</feature>
<feature type="binding site" evidence="9">
    <location>
        <begin position="314"/>
        <end position="316"/>
    </location>
    <ligand>
        <name>GTP</name>
        <dbReference type="ChEBI" id="CHEBI:37565"/>
    </ligand>
</feature>
<dbReference type="SUPFAM" id="SSF82051">
    <property type="entry name" value="Obg GTP-binding protein N-terminal domain"/>
    <property type="match status" value="1"/>
</dbReference>
<feature type="binding site" evidence="9">
    <location>
        <begin position="212"/>
        <end position="215"/>
    </location>
    <ligand>
        <name>GTP</name>
        <dbReference type="ChEBI" id="CHEBI:37565"/>
    </ligand>
</feature>
<keyword evidence="4 9" id="KW-0479">Metal-binding</keyword>
<feature type="region of interest" description="Disordered" evidence="10">
    <location>
        <begin position="428"/>
        <end position="460"/>
    </location>
</feature>
<reference evidence="14 15" key="1">
    <citation type="journal article" date="2010" name="Stand. Genomic Sci.">
        <title>Non-contiguous finished genome sequence of Aminomonas paucivorans type strain (GLU-3).</title>
        <authorList>
            <person name="Pitluck S."/>
            <person name="Yasawong M."/>
            <person name="Held B."/>
            <person name="Lapidus A."/>
            <person name="Nolan M."/>
            <person name="Copeland A."/>
            <person name="Lucas S."/>
            <person name="Del Rio T.G."/>
            <person name="Tice H."/>
            <person name="Cheng J.F."/>
            <person name="Chertkov O."/>
            <person name="Goodwin L."/>
            <person name="Tapia R."/>
            <person name="Han C."/>
            <person name="Liolios K."/>
            <person name="Ivanova N."/>
            <person name="Mavromatis K."/>
            <person name="Ovchinnikova G."/>
            <person name="Pati A."/>
            <person name="Chen A."/>
            <person name="Palaniappan K."/>
            <person name="Land M."/>
            <person name="Hauser L."/>
            <person name="Chang Y.J."/>
            <person name="Jeffries C.D."/>
            <person name="Pukall R."/>
            <person name="Spring S."/>
            <person name="Rohde M."/>
            <person name="Sikorski J."/>
            <person name="Goker M."/>
            <person name="Woyke T."/>
            <person name="Bristow J."/>
            <person name="Eisen J.A."/>
            <person name="Markowitz V."/>
            <person name="Hugenholtz P."/>
            <person name="Kyrpides N.C."/>
            <person name="Klenk H.P."/>
        </authorList>
    </citation>
    <scope>NUCLEOTIDE SEQUENCE [LARGE SCALE GENOMIC DNA]</scope>
    <source>
        <strain evidence="14 15">DSM 12260</strain>
    </source>
</reference>
<evidence type="ECO:0000259" key="11">
    <source>
        <dbReference type="PROSITE" id="PS51710"/>
    </source>
</evidence>
<name>E3D0R3_9BACT</name>
<dbReference type="eggNOG" id="COG0536">
    <property type="taxonomic scope" value="Bacteria"/>
</dbReference>
<dbReference type="GO" id="GO:0042254">
    <property type="term" value="P:ribosome biogenesis"/>
    <property type="evidence" value="ECO:0007669"/>
    <property type="project" value="UniProtKB-UniRule"/>
</dbReference>
<dbReference type="InterPro" id="IPR045086">
    <property type="entry name" value="OBG_GTPase"/>
</dbReference>
<dbReference type="Pfam" id="PF09269">
    <property type="entry name" value="DUF1967"/>
    <property type="match status" value="1"/>
</dbReference>
<dbReference type="STRING" id="584708.Apau_1465"/>
<dbReference type="PANTHER" id="PTHR11702">
    <property type="entry name" value="DEVELOPMENTALLY REGULATED GTP-BINDING PROTEIN-RELATED"/>
    <property type="match status" value="1"/>
</dbReference>
<evidence type="ECO:0000256" key="8">
    <source>
        <dbReference type="ARBA" id="ARBA00023134"/>
    </source>
</evidence>
<dbReference type="InterPro" id="IPR015349">
    <property type="entry name" value="OCT_dom"/>
</dbReference>
<sequence>MKFLDTVEIQVLGGAGGNGCMSFRREKFVAKGGPDGGNGGRGGSVWLVADQNLQTLADFEYARRYSAEPGRAGSGSNRNGRGGSDRELRVPCGTLIYDAETGEGFADLVEPGDRLLVARGGRGGRGNRAFSSSQRKAPRFAEKGMPGESRPLRLELRLIADFGFVGCPNAGKSSLLQALSQARPKIAAYPFTTLSPNLGVLSTESERVVLADIPGLIEGAHENRGLGIAFLRHVQRTRLLLHVLDLSEGDGETLVQQWSLVRKEMEAHDPELTERPCLVIGNKTDLLDPEARERLLPLLRSTFKEWGFGFLAVSAQSGEGIPALAEHLLAFAAEHPRPKGTARLFAPVLEEAEPLPAGRRRRGRVEVLHLPDGAFRVVHPQLEEAAIRYDFDYEENLTRFSRLLRKYRVEELLVAAGAEEGDTVFIGPTSFDFSPDPTADAVEEDRDFEESTRGEGENPA</sequence>
<dbReference type="GO" id="GO:0003924">
    <property type="term" value="F:GTPase activity"/>
    <property type="evidence" value="ECO:0007669"/>
    <property type="project" value="UniProtKB-UniRule"/>
</dbReference>
<evidence type="ECO:0000256" key="9">
    <source>
        <dbReference type="HAMAP-Rule" id="MF_01454"/>
    </source>
</evidence>
<dbReference type="InterPro" id="IPR014100">
    <property type="entry name" value="GTP-bd_Obg/CgtA"/>
</dbReference>
<comment type="similarity">
    <text evidence="2 9">Belongs to the TRAFAC class OBG-HflX-like GTPase superfamily. OBG GTPase family.</text>
</comment>
<dbReference type="RefSeq" id="WP_006301088.1">
    <property type="nucleotide sequence ID" value="NZ_CM001022.1"/>
</dbReference>
<dbReference type="InterPro" id="IPR006073">
    <property type="entry name" value="GTP-bd"/>
</dbReference>
<keyword evidence="3 9" id="KW-0963">Cytoplasm</keyword>
<feature type="region of interest" description="Disordered" evidence="10">
    <location>
        <begin position="67"/>
        <end position="86"/>
    </location>
</feature>
<keyword evidence="15" id="KW-1185">Reference proteome</keyword>
<evidence type="ECO:0000256" key="6">
    <source>
        <dbReference type="ARBA" id="ARBA00022801"/>
    </source>
</evidence>
<dbReference type="PROSITE" id="PS51710">
    <property type="entry name" value="G_OBG"/>
    <property type="match status" value="1"/>
</dbReference>
<dbReference type="NCBIfam" id="TIGR02729">
    <property type="entry name" value="Obg_CgtA"/>
    <property type="match status" value="1"/>
</dbReference>
<protein>
    <recommendedName>
        <fullName evidence="9">GTPase Obg</fullName>
        <ecNumber evidence="9">3.6.5.-</ecNumber>
    </recommendedName>
    <alternativeName>
        <fullName evidence="9">GTP-binding protein Obg</fullName>
    </alternativeName>
</protein>